<dbReference type="AlphaFoldDB" id="A0A6A5HFK5"/>
<evidence type="ECO:0000256" key="6">
    <source>
        <dbReference type="SAM" id="Phobius"/>
    </source>
</evidence>
<dbReference type="PANTHER" id="PTHR47631:SF3">
    <property type="entry name" value="SERPENTINE RECEPTOR CLASS EPSILON-45"/>
    <property type="match status" value="1"/>
</dbReference>
<accession>A0A6A5HFK5</accession>
<dbReference type="Proteomes" id="UP000483820">
    <property type="component" value="Chromosome II"/>
</dbReference>
<dbReference type="GO" id="GO:0007606">
    <property type="term" value="P:sensory perception of chemical stimulus"/>
    <property type="evidence" value="ECO:0007669"/>
    <property type="project" value="InterPro"/>
</dbReference>
<protein>
    <submittedName>
        <fullName evidence="7">Uncharacterized protein</fullName>
    </submittedName>
</protein>
<keyword evidence="5 6" id="KW-0472">Membrane</keyword>
<dbReference type="InterPro" id="IPR004151">
    <property type="entry name" value="7TM_GPCR_serpentine_rcpt_Sre"/>
</dbReference>
<keyword evidence="3 6" id="KW-0812">Transmembrane</keyword>
<comment type="caution">
    <text evidence="7">The sequence shown here is derived from an EMBL/GenBank/DDBJ whole genome shotgun (WGS) entry which is preliminary data.</text>
</comment>
<dbReference type="EMBL" id="WUAV01000002">
    <property type="protein sequence ID" value="KAF1765821.1"/>
    <property type="molecule type" value="Genomic_DNA"/>
</dbReference>
<evidence type="ECO:0000256" key="3">
    <source>
        <dbReference type="ARBA" id="ARBA00022692"/>
    </source>
</evidence>
<dbReference type="Pfam" id="PF03125">
    <property type="entry name" value="Sre"/>
    <property type="match status" value="1"/>
</dbReference>
<evidence type="ECO:0000313" key="8">
    <source>
        <dbReference type="Proteomes" id="UP000483820"/>
    </source>
</evidence>
<dbReference type="GeneID" id="9797767"/>
<name>A0A6A5HFK5_CAERE</name>
<keyword evidence="4 6" id="KW-1133">Transmembrane helix</keyword>
<organism evidence="7 8">
    <name type="scientific">Caenorhabditis remanei</name>
    <name type="common">Caenorhabditis vulgaris</name>
    <dbReference type="NCBI Taxonomy" id="31234"/>
    <lineage>
        <taxon>Eukaryota</taxon>
        <taxon>Metazoa</taxon>
        <taxon>Ecdysozoa</taxon>
        <taxon>Nematoda</taxon>
        <taxon>Chromadorea</taxon>
        <taxon>Rhabditida</taxon>
        <taxon>Rhabditina</taxon>
        <taxon>Rhabditomorpha</taxon>
        <taxon>Rhabditoidea</taxon>
        <taxon>Rhabditidae</taxon>
        <taxon>Peloderinae</taxon>
        <taxon>Caenorhabditis</taxon>
    </lineage>
</organism>
<dbReference type="KEGG" id="crq:GCK72_005774"/>
<dbReference type="RefSeq" id="XP_053589528.1">
    <property type="nucleotide sequence ID" value="XM_053725334.1"/>
</dbReference>
<gene>
    <name evidence="7" type="ORF">GCK72_005774</name>
</gene>
<dbReference type="GO" id="GO:0016020">
    <property type="term" value="C:membrane"/>
    <property type="evidence" value="ECO:0007669"/>
    <property type="project" value="UniProtKB-SubCell"/>
</dbReference>
<evidence type="ECO:0000256" key="4">
    <source>
        <dbReference type="ARBA" id="ARBA00022989"/>
    </source>
</evidence>
<feature type="transmembrane region" description="Helical" evidence="6">
    <location>
        <begin position="12"/>
        <end position="35"/>
    </location>
</feature>
<proteinExistence type="inferred from homology"/>
<sequence>MVAAFLFFFNAAHFAVGLAYILSANLIAMGIFTYVKNVNNQVTKAIEDFSNPSVYCLPARFQQFKSIGSGSITSPGFVGIGTGVSGSSTPSSIFPSALITSIDGTAILTYDEDDEPP</sequence>
<evidence type="ECO:0000256" key="5">
    <source>
        <dbReference type="ARBA" id="ARBA00023136"/>
    </source>
</evidence>
<evidence type="ECO:0000256" key="2">
    <source>
        <dbReference type="ARBA" id="ARBA00006803"/>
    </source>
</evidence>
<comment type="subcellular location">
    <subcellularLocation>
        <location evidence="1">Membrane</location>
        <topology evidence="1">Multi-pass membrane protein</topology>
    </subcellularLocation>
</comment>
<comment type="similarity">
    <text evidence="2">Belongs to the nematode receptor-like protein sre family.</text>
</comment>
<evidence type="ECO:0000313" key="7">
    <source>
        <dbReference type="EMBL" id="KAF1765821.1"/>
    </source>
</evidence>
<dbReference type="PANTHER" id="PTHR47631">
    <property type="entry name" value="SERPENTINE RECEPTOR, CLASS E (EPSILON)-RELATED"/>
    <property type="match status" value="1"/>
</dbReference>
<evidence type="ECO:0000256" key="1">
    <source>
        <dbReference type="ARBA" id="ARBA00004141"/>
    </source>
</evidence>
<dbReference type="CTD" id="9797767"/>
<reference evidence="7 8" key="1">
    <citation type="submission" date="2019-12" db="EMBL/GenBank/DDBJ databases">
        <title>Chromosome-level assembly of the Caenorhabditis remanei genome.</title>
        <authorList>
            <person name="Teterina A.A."/>
            <person name="Willis J.H."/>
            <person name="Phillips P.C."/>
        </authorList>
    </citation>
    <scope>NUCLEOTIDE SEQUENCE [LARGE SCALE GENOMIC DNA]</scope>
    <source>
        <strain evidence="7 8">PX506</strain>
        <tissue evidence="7">Whole organism</tissue>
    </source>
</reference>